<gene>
    <name evidence="2" type="ORF">IXB28_12155</name>
</gene>
<sequence>MFCNRSCAASFNNKKVPKKRKQQKYCKHCDVPVFGRRTTCNNCNPSYVDWTKVTLGDVKQKASFQYSARVRQLARKLYLRSNKLQECLICGYDKHFEVCHKRAINDFTDDTFIAEVNDLDNLVALCPNHHWEYDHHHLTF</sequence>
<comment type="caution">
    <text evidence="2">The sequence shown here is derived from an EMBL/GenBank/DDBJ whole genome shotgun (WGS) entry which is preliminary data.</text>
</comment>
<keyword evidence="2" id="KW-0540">Nuclease</keyword>
<dbReference type="EMBL" id="JADOER010000011">
    <property type="protein sequence ID" value="MBT9312964.1"/>
    <property type="molecule type" value="Genomic_DNA"/>
</dbReference>
<evidence type="ECO:0000259" key="1">
    <source>
        <dbReference type="Pfam" id="PF13391"/>
    </source>
</evidence>
<dbReference type="GO" id="GO:0004519">
    <property type="term" value="F:endonuclease activity"/>
    <property type="evidence" value="ECO:0007669"/>
    <property type="project" value="UniProtKB-KW"/>
</dbReference>
<feature type="domain" description="HNH nuclease" evidence="1">
    <location>
        <begin position="87"/>
        <end position="140"/>
    </location>
</feature>
<dbReference type="InterPro" id="IPR003615">
    <property type="entry name" value="HNH_nuc"/>
</dbReference>
<protein>
    <submittedName>
        <fullName evidence="2">HNH endonuclease</fullName>
    </submittedName>
</protein>
<proteinExistence type="predicted"/>
<organism evidence="2 3">
    <name type="scientific">Leptothoe kymatousa TAU-MAC 1615</name>
    <dbReference type="NCBI Taxonomy" id="2364775"/>
    <lineage>
        <taxon>Bacteria</taxon>
        <taxon>Bacillati</taxon>
        <taxon>Cyanobacteriota</taxon>
        <taxon>Cyanophyceae</taxon>
        <taxon>Nodosilineales</taxon>
        <taxon>Cymatolegaceae</taxon>
        <taxon>Leptothoe</taxon>
        <taxon>Leptothoe kymatousa</taxon>
    </lineage>
</organism>
<evidence type="ECO:0000313" key="3">
    <source>
        <dbReference type="Proteomes" id="UP001196661"/>
    </source>
</evidence>
<dbReference type="Pfam" id="PF13391">
    <property type="entry name" value="HNH_2"/>
    <property type="match status" value="1"/>
</dbReference>
<accession>A0ABS5Y551</accession>
<name>A0ABS5Y551_9CYAN</name>
<dbReference type="CDD" id="cd00085">
    <property type="entry name" value="HNHc"/>
    <property type="match status" value="1"/>
</dbReference>
<keyword evidence="3" id="KW-1185">Reference proteome</keyword>
<keyword evidence="2" id="KW-0255">Endonuclease</keyword>
<evidence type="ECO:0000313" key="2">
    <source>
        <dbReference type="EMBL" id="MBT9312964.1"/>
    </source>
</evidence>
<reference evidence="2 3" key="1">
    <citation type="journal article" date="2021" name="Mar. Drugs">
        <title>Genome Reduction and Secondary Metabolism of the Marine Sponge-Associated Cyanobacterium Leptothoe.</title>
        <authorList>
            <person name="Konstantinou D."/>
            <person name="Popin R.V."/>
            <person name="Fewer D.P."/>
            <person name="Sivonen K."/>
            <person name="Gkelis S."/>
        </authorList>
    </citation>
    <scope>NUCLEOTIDE SEQUENCE [LARGE SCALE GENOMIC DNA]</scope>
    <source>
        <strain evidence="2 3">TAU-MAC 1615</strain>
    </source>
</reference>
<dbReference type="Proteomes" id="UP001196661">
    <property type="component" value="Unassembled WGS sequence"/>
</dbReference>
<keyword evidence="2" id="KW-0378">Hydrolase</keyword>